<dbReference type="EnsemblPlants" id="OB06G18770.1">
    <property type="protein sequence ID" value="OB06G18770.1"/>
    <property type="gene ID" value="OB06G18770"/>
</dbReference>
<dbReference type="HOGENOM" id="CLU_2744075_0_0_1"/>
<dbReference type="Proteomes" id="UP000006038">
    <property type="component" value="Chromosome 6"/>
</dbReference>
<evidence type="ECO:0000313" key="2">
    <source>
        <dbReference type="Proteomes" id="UP000006038"/>
    </source>
</evidence>
<reference evidence="1" key="1">
    <citation type="journal article" date="2013" name="Nat. Commun.">
        <title>Whole-genome sequencing of Oryza brachyantha reveals mechanisms underlying Oryza genome evolution.</title>
        <authorList>
            <person name="Chen J."/>
            <person name="Huang Q."/>
            <person name="Gao D."/>
            <person name="Wang J."/>
            <person name="Lang Y."/>
            <person name="Liu T."/>
            <person name="Li B."/>
            <person name="Bai Z."/>
            <person name="Luis Goicoechea J."/>
            <person name="Liang C."/>
            <person name="Chen C."/>
            <person name="Zhang W."/>
            <person name="Sun S."/>
            <person name="Liao Y."/>
            <person name="Zhang X."/>
            <person name="Yang L."/>
            <person name="Song C."/>
            <person name="Wang M."/>
            <person name="Shi J."/>
            <person name="Liu G."/>
            <person name="Liu J."/>
            <person name="Zhou H."/>
            <person name="Zhou W."/>
            <person name="Yu Q."/>
            <person name="An N."/>
            <person name="Chen Y."/>
            <person name="Cai Q."/>
            <person name="Wang B."/>
            <person name="Liu B."/>
            <person name="Min J."/>
            <person name="Huang Y."/>
            <person name="Wu H."/>
            <person name="Li Z."/>
            <person name="Zhang Y."/>
            <person name="Yin Y."/>
            <person name="Song W."/>
            <person name="Jiang J."/>
            <person name="Jackson S.A."/>
            <person name="Wing R.A."/>
            <person name="Wang J."/>
            <person name="Chen M."/>
        </authorList>
    </citation>
    <scope>NUCLEOTIDE SEQUENCE [LARGE SCALE GENOMIC DNA]</scope>
    <source>
        <strain evidence="1">cv. IRGC 101232</strain>
    </source>
</reference>
<proteinExistence type="predicted"/>
<name>J3MCY3_ORYBR</name>
<dbReference type="AlphaFoldDB" id="J3MCY3"/>
<organism evidence="1">
    <name type="scientific">Oryza brachyantha</name>
    <name type="common">malo sina</name>
    <dbReference type="NCBI Taxonomy" id="4533"/>
    <lineage>
        <taxon>Eukaryota</taxon>
        <taxon>Viridiplantae</taxon>
        <taxon>Streptophyta</taxon>
        <taxon>Embryophyta</taxon>
        <taxon>Tracheophyta</taxon>
        <taxon>Spermatophyta</taxon>
        <taxon>Magnoliopsida</taxon>
        <taxon>Liliopsida</taxon>
        <taxon>Poales</taxon>
        <taxon>Poaceae</taxon>
        <taxon>BOP clade</taxon>
        <taxon>Oryzoideae</taxon>
        <taxon>Oryzeae</taxon>
        <taxon>Oryzinae</taxon>
        <taxon>Oryza</taxon>
    </lineage>
</organism>
<protein>
    <submittedName>
        <fullName evidence="1">Uncharacterized protein</fullName>
    </submittedName>
</protein>
<sequence length="71" mass="7849">MTAMHDLLLPCVSAITTKSSATNHQLPSVYGRQQKPNWHDFGILFPSSVLKQSHGQGGVHVLSLRIMKSHK</sequence>
<dbReference type="Gramene" id="OB06G18770.1">
    <property type="protein sequence ID" value="OB06G18770.1"/>
    <property type="gene ID" value="OB06G18770"/>
</dbReference>
<evidence type="ECO:0000313" key="1">
    <source>
        <dbReference type="EnsemblPlants" id="OB06G18770.1"/>
    </source>
</evidence>
<reference evidence="1" key="2">
    <citation type="submission" date="2013-04" db="UniProtKB">
        <authorList>
            <consortium name="EnsemblPlants"/>
        </authorList>
    </citation>
    <scope>IDENTIFICATION</scope>
</reference>
<accession>J3MCY3</accession>
<keyword evidence="2" id="KW-1185">Reference proteome</keyword>